<dbReference type="EMBL" id="RBSW01000101">
    <property type="protein sequence ID" value="RMS83920.1"/>
    <property type="molecule type" value="Genomic_DNA"/>
</dbReference>
<dbReference type="PANTHER" id="PTHR35191:SF1">
    <property type="entry name" value="PROPHAGE SIDE TAIL FIBER PROTEIN HOMOLOG STFQ-RELATED"/>
    <property type="match status" value="1"/>
</dbReference>
<dbReference type="AlphaFoldDB" id="A0A3M5GCU5"/>
<dbReference type="PANTHER" id="PTHR35191">
    <property type="entry name" value="PROPHAGE SIDE TAIL FIBER PROTEIN HOMOLOG STFQ-RELATED"/>
    <property type="match status" value="1"/>
</dbReference>
<dbReference type="InterPro" id="IPR051934">
    <property type="entry name" value="Phage_Tail_Fiber_Structural"/>
</dbReference>
<reference evidence="2 3" key="1">
    <citation type="submission" date="2018-08" db="EMBL/GenBank/DDBJ databases">
        <title>Recombination of ecologically and evolutionarily significant loci maintains genetic cohesion in the Pseudomonas syringae species complex.</title>
        <authorList>
            <person name="Dillon M."/>
            <person name="Thakur S."/>
            <person name="Almeida R.N.D."/>
            <person name="Weir B.S."/>
            <person name="Guttman D.S."/>
        </authorList>
    </citation>
    <scope>NUCLEOTIDE SEQUENCE [LARGE SCALE GENOMIC DNA]</scope>
    <source>
        <strain evidence="2 3">ICMP 9421</strain>
    </source>
</reference>
<name>A0A3M5GCU5_PSESS</name>
<dbReference type="Proteomes" id="UP000270499">
    <property type="component" value="Unassembled WGS sequence"/>
</dbReference>
<sequence length="128" mass="13956">MIDQNSQFYAILTNIGVAKQANADALGIGWKITQMGVGDANGADPQPDAKQKALINEWRRAPLNQLKQAPTNPAIIIAEQVIPAEVGGNGFAKSAFTMRTTILWQSPIARRHSSRCWLKAQAGPKWYA</sequence>
<evidence type="ECO:0000313" key="2">
    <source>
        <dbReference type="EMBL" id="RMS83920.1"/>
    </source>
</evidence>
<comment type="caution">
    <text evidence="2">The sequence shown here is derived from an EMBL/GenBank/DDBJ whole genome shotgun (WGS) entry which is preliminary data.</text>
</comment>
<dbReference type="Pfam" id="PF12571">
    <property type="entry name" value="Phage_tail_fib"/>
    <property type="match status" value="1"/>
</dbReference>
<proteinExistence type="predicted"/>
<dbReference type="InterPro" id="IPR022225">
    <property type="entry name" value="Phage_tail_fibre_N"/>
</dbReference>
<protein>
    <submittedName>
        <fullName evidence="2">Phage-related tail fiber protein-like protein</fullName>
    </submittedName>
</protein>
<gene>
    <name evidence="2" type="ORF">ALP59_01589</name>
</gene>
<evidence type="ECO:0000259" key="1">
    <source>
        <dbReference type="Pfam" id="PF12571"/>
    </source>
</evidence>
<evidence type="ECO:0000313" key="3">
    <source>
        <dbReference type="Proteomes" id="UP000270499"/>
    </source>
</evidence>
<accession>A0A3M5GCU5</accession>
<feature type="domain" description="Phage tail fibre protein N-terminal" evidence="1">
    <location>
        <begin position="6"/>
        <end position="88"/>
    </location>
</feature>
<organism evidence="2 3">
    <name type="scientific">Pseudomonas savastanoi</name>
    <name type="common">Pseudomonas syringae pv. savastanoi</name>
    <dbReference type="NCBI Taxonomy" id="29438"/>
    <lineage>
        <taxon>Bacteria</taxon>
        <taxon>Pseudomonadati</taxon>
        <taxon>Pseudomonadota</taxon>
        <taxon>Gammaproteobacteria</taxon>
        <taxon>Pseudomonadales</taxon>
        <taxon>Pseudomonadaceae</taxon>
        <taxon>Pseudomonas</taxon>
    </lineage>
</organism>